<reference evidence="1" key="1">
    <citation type="submission" date="2019-10" db="EMBL/GenBank/DDBJ databases">
        <authorList>
            <consortium name="DOE Joint Genome Institute"/>
            <person name="Kuo A."/>
            <person name="Miyauchi S."/>
            <person name="Kiss E."/>
            <person name="Drula E."/>
            <person name="Kohler A."/>
            <person name="Sanchez-Garcia M."/>
            <person name="Andreopoulos B."/>
            <person name="Barry K.W."/>
            <person name="Bonito G."/>
            <person name="Buee M."/>
            <person name="Carver A."/>
            <person name="Chen C."/>
            <person name="Cichocki N."/>
            <person name="Clum A."/>
            <person name="Culley D."/>
            <person name="Crous P.W."/>
            <person name="Fauchery L."/>
            <person name="Girlanda M."/>
            <person name="Hayes R."/>
            <person name="Keri Z."/>
            <person name="Labutti K."/>
            <person name="Lipzen A."/>
            <person name="Lombard V."/>
            <person name="Magnuson J."/>
            <person name="Maillard F."/>
            <person name="Morin E."/>
            <person name="Murat C."/>
            <person name="Nolan M."/>
            <person name="Ohm R."/>
            <person name="Pangilinan J."/>
            <person name="Pereira M."/>
            <person name="Perotto S."/>
            <person name="Peter M."/>
            <person name="Riley R."/>
            <person name="Sitrit Y."/>
            <person name="Stielow B."/>
            <person name="Szollosi G."/>
            <person name="Zifcakova L."/>
            <person name="Stursova M."/>
            <person name="Spatafora J.W."/>
            <person name="Tedersoo L."/>
            <person name="Vaario L.-M."/>
            <person name="Yamada A."/>
            <person name="Yan M."/>
            <person name="Wang P."/>
            <person name="Xu J."/>
            <person name="Bruns T."/>
            <person name="Baldrian P."/>
            <person name="Vilgalys R."/>
            <person name="Henrissat B."/>
            <person name="Grigoriev I.V."/>
            <person name="Hibbett D."/>
            <person name="Nagy L.G."/>
            <person name="Martin F.M."/>
        </authorList>
    </citation>
    <scope>NUCLEOTIDE SEQUENCE</scope>
    <source>
        <strain evidence="1">P2</strain>
    </source>
</reference>
<reference evidence="1" key="2">
    <citation type="journal article" date="2020" name="Nat. Commun.">
        <title>Large-scale genome sequencing of mycorrhizal fungi provides insights into the early evolution of symbiotic traits.</title>
        <authorList>
            <person name="Miyauchi S."/>
            <person name="Kiss E."/>
            <person name="Kuo A."/>
            <person name="Drula E."/>
            <person name="Kohler A."/>
            <person name="Sanchez-Garcia M."/>
            <person name="Morin E."/>
            <person name="Andreopoulos B."/>
            <person name="Barry K.W."/>
            <person name="Bonito G."/>
            <person name="Buee M."/>
            <person name="Carver A."/>
            <person name="Chen C."/>
            <person name="Cichocki N."/>
            <person name="Clum A."/>
            <person name="Culley D."/>
            <person name="Crous P.W."/>
            <person name="Fauchery L."/>
            <person name="Girlanda M."/>
            <person name="Hayes R.D."/>
            <person name="Keri Z."/>
            <person name="LaButti K."/>
            <person name="Lipzen A."/>
            <person name="Lombard V."/>
            <person name="Magnuson J."/>
            <person name="Maillard F."/>
            <person name="Murat C."/>
            <person name="Nolan M."/>
            <person name="Ohm R.A."/>
            <person name="Pangilinan J."/>
            <person name="Pereira M.F."/>
            <person name="Perotto S."/>
            <person name="Peter M."/>
            <person name="Pfister S."/>
            <person name="Riley R."/>
            <person name="Sitrit Y."/>
            <person name="Stielow J.B."/>
            <person name="Szollosi G."/>
            <person name="Zifcakova L."/>
            <person name="Stursova M."/>
            <person name="Spatafora J.W."/>
            <person name="Tedersoo L."/>
            <person name="Vaario L.M."/>
            <person name="Yamada A."/>
            <person name="Yan M."/>
            <person name="Wang P."/>
            <person name="Xu J."/>
            <person name="Bruns T."/>
            <person name="Baldrian P."/>
            <person name="Vilgalys R."/>
            <person name="Dunand C."/>
            <person name="Henrissat B."/>
            <person name="Grigoriev I.V."/>
            <person name="Hibbett D."/>
            <person name="Nagy L.G."/>
            <person name="Martin F.M."/>
        </authorList>
    </citation>
    <scope>NUCLEOTIDE SEQUENCE</scope>
    <source>
        <strain evidence="1">P2</strain>
    </source>
</reference>
<accession>A0ACB6ZQY8</accession>
<evidence type="ECO:0000313" key="1">
    <source>
        <dbReference type="EMBL" id="KAF9651909.1"/>
    </source>
</evidence>
<dbReference type="EMBL" id="MU117972">
    <property type="protein sequence ID" value="KAF9651909.1"/>
    <property type="molecule type" value="Genomic_DNA"/>
</dbReference>
<proteinExistence type="predicted"/>
<evidence type="ECO:0000313" key="2">
    <source>
        <dbReference type="Proteomes" id="UP000886501"/>
    </source>
</evidence>
<gene>
    <name evidence="1" type="ORF">BDM02DRAFT_458462</name>
</gene>
<comment type="caution">
    <text evidence="1">The sequence shown here is derived from an EMBL/GenBank/DDBJ whole genome shotgun (WGS) entry which is preliminary data.</text>
</comment>
<name>A0ACB6ZQY8_THEGA</name>
<keyword evidence="2" id="KW-1185">Reference proteome</keyword>
<dbReference type="Proteomes" id="UP000886501">
    <property type="component" value="Unassembled WGS sequence"/>
</dbReference>
<organism evidence="1 2">
    <name type="scientific">Thelephora ganbajun</name>
    <name type="common">Ganba fungus</name>
    <dbReference type="NCBI Taxonomy" id="370292"/>
    <lineage>
        <taxon>Eukaryota</taxon>
        <taxon>Fungi</taxon>
        <taxon>Dikarya</taxon>
        <taxon>Basidiomycota</taxon>
        <taxon>Agaricomycotina</taxon>
        <taxon>Agaricomycetes</taxon>
        <taxon>Thelephorales</taxon>
        <taxon>Thelephoraceae</taxon>
        <taxon>Thelephora</taxon>
    </lineage>
</organism>
<sequence>MLAEDPTDYEARRNETNIANLEAERLKQEGNSHFRSKAWEEALAQYRSALGHLPRRKREHLREPGEPPEPLDSEVVGTSTSEAPPASLPQSRNDESPEIAKARAVLNANVGACYVQLGEHKKVVEACTEALLDDPHYIKALQRRAASNEIIASWSALTSAQEDYRTLLSLLPESSTQRSEVNRTLRILEPRTENQRKKEMDEMMGKFKELGNTFLGNFGLSTDNFKFEPNGQGGYSVNFSR</sequence>
<protein>
    <submittedName>
        <fullName evidence="1">TPR-like protein</fullName>
    </submittedName>
</protein>